<dbReference type="Proteomes" id="UP000678393">
    <property type="component" value="Unassembled WGS sequence"/>
</dbReference>
<proteinExistence type="predicted"/>
<dbReference type="AlphaFoldDB" id="A0A8S3YHY5"/>
<evidence type="ECO:0000313" key="3">
    <source>
        <dbReference type="EMBL" id="CAG5114550.1"/>
    </source>
</evidence>
<keyword evidence="2" id="KW-0812">Transmembrane</keyword>
<accession>A0A8S3YHY5</accession>
<sequence>MQTNETYAVSEQGAPLNPQLPTVTSEEHQKITHTLKPQSGLQWLLWSKMEAIFTCCWFVVQTFFLIAGLTVLHFSTFSVMVAYLLNGAVRRRREFRPNY</sequence>
<feature type="transmembrane region" description="Helical" evidence="2">
    <location>
        <begin position="51"/>
        <end position="84"/>
    </location>
</feature>
<evidence type="ECO:0000313" key="4">
    <source>
        <dbReference type="Proteomes" id="UP000678393"/>
    </source>
</evidence>
<comment type="caution">
    <text evidence="3">The sequence shown here is derived from an EMBL/GenBank/DDBJ whole genome shotgun (WGS) entry which is preliminary data.</text>
</comment>
<gene>
    <name evidence="3" type="ORF">CUNI_LOCUS108</name>
</gene>
<feature type="region of interest" description="Disordered" evidence="1">
    <location>
        <begin position="1"/>
        <end position="23"/>
    </location>
</feature>
<dbReference type="EMBL" id="CAJHNH020000006">
    <property type="protein sequence ID" value="CAG5114550.1"/>
    <property type="molecule type" value="Genomic_DNA"/>
</dbReference>
<keyword evidence="2" id="KW-0472">Membrane</keyword>
<keyword evidence="2" id="KW-1133">Transmembrane helix</keyword>
<organism evidence="3 4">
    <name type="scientific">Candidula unifasciata</name>
    <dbReference type="NCBI Taxonomy" id="100452"/>
    <lineage>
        <taxon>Eukaryota</taxon>
        <taxon>Metazoa</taxon>
        <taxon>Spiralia</taxon>
        <taxon>Lophotrochozoa</taxon>
        <taxon>Mollusca</taxon>
        <taxon>Gastropoda</taxon>
        <taxon>Heterobranchia</taxon>
        <taxon>Euthyneura</taxon>
        <taxon>Panpulmonata</taxon>
        <taxon>Eupulmonata</taxon>
        <taxon>Stylommatophora</taxon>
        <taxon>Helicina</taxon>
        <taxon>Helicoidea</taxon>
        <taxon>Geomitridae</taxon>
        <taxon>Candidula</taxon>
    </lineage>
</organism>
<keyword evidence="4" id="KW-1185">Reference proteome</keyword>
<evidence type="ECO:0000256" key="2">
    <source>
        <dbReference type="SAM" id="Phobius"/>
    </source>
</evidence>
<protein>
    <submittedName>
        <fullName evidence="3">Uncharacterized protein</fullName>
    </submittedName>
</protein>
<name>A0A8S3YHY5_9EUPU</name>
<evidence type="ECO:0000256" key="1">
    <source>
        <dbReference type="SAM" id="MobiDB-lite"/>
    </source>
</evidence>
<reference evidence="3" key="1">
    <citation type="submission" date="2021-04" db="EMBL/GenBank/DDBJ databases">
        <authorList>
            <consortium name="Molecular Ecology Group"/>
        </authorList>
    </citation>
    <scope>NUCLEOTIDE SEQUENCE</scope>
</reference>